<dbReference type="RefSeq" id="WP_104002878.1">
    <property type="nucleotide sequence ID" value="NZ_FNVQ01000001.1"/>
</dbReference>
<evidence type="ECO:0000313" key="3">
    <source>
        <dbReference type="EMBL" id="SEG31520.1"/>
    </source>
</evidence>
<keyword evidence="4" id="KW-1185">Reference proteome</keyword>
<evidence type="ECO:0000313" key="4">
    <source>
        <dbReference type="Proteomes" id="UP000236745"/>
    </source>
</evidence>
<keyword evidence="1" id="KW-0812">Transmembrane</keyword>
<dbReference type="EMBL" id="FNVQ01000001">
    <property type="protein sequence ID" value="SEG31520.1"/>
    <property type="molecule type" value="Genomic_DNA"/>
</dbReference>
<feature type="transmembrane region" description="Helical" evidence="1">
    <location>
        <begin position="135"/>
        <end position="157"/>
    </location>
</feature>
<feature type="transmembrane region" description="Helical" evidence="1">
    <location>
        <begin position="35"/>
        <end position="54"/>
    </location>
</feature>
<dbReference type="AlphaFoldDB" id="A0A1H5Z665"/>
<feature type="chain" id="PRO_5009291309" evidence="2">
    <location>
        <begin position="20"/>
        <end position="184"/>
    </location>
</feature>
<protein>
    <submittedName>
        <fullName evidence="3">Urease accessory protein</fullName>
    </submittedName>
</protein>
<dbReference type="InterPro" id="IPR007038">
    <property type="entry name" value="HupE_UreJ"/>
</dbReference>
<keyword evidence="1" id="KW-0472">Membrane</keyword>
<keyword evidence="2" id="KW-0732">Signal</keyword>
<evidence type="ECO:0000256" key="1">
    <source>
        <dbReference type="SAM" id="Phobius"/>
    </source>
</evidence>
<organism evidence="3 4">
    <name type="scientific">Marinobacterium lutimaris</name>
    <dbReference type="NCBI Taxonomy" id="568106"/>
    <lineage>
        <taxon>Bacteria</taxon>
        <taxon>Pseudomonadati</taxon>
        <taxon>Pseudomonadota</taxon>
        <taxon>Gammaproteobacteria</taxon>
        <taxon>Oceanospirillales</taxon>
        <taxon>Oceanospirillaceae</taxon>
        <taxon>Marinobacterium</taxon>
    </lineage>
</organism>
<accession>A0A1H5Z665</accession>
<proteinExistence type="predicted"/>
<dbReference type="OrthoDB" id="9808192at2"/>
<sequence>MKKQLFTAALLLGPSLAFAHPGHETGGLIAGLTHPLMGLDHLLAMLAIGIWAALQQGKMKLAMPITFVGVLIAGFAQGVAGVSLPMVESGIALSVLLLGLIITVAARLPASAALALTSVFALFHGYAHGAEATGSLALFAIGFSVTSALLHLSGIAVTDKLKALPAVVRSAGAAIAASGVWMLS</sequence>
<gene>
    <name evidence="3" type="ORF">SAMN05444390_1012025</name>
</gene>
<feature type="transmembrane region" description="Helical" evidence="1">
    <location>
        <begin position="61"/>
        <end position="84"/>
    </location>
</feature>
<evidence type="ECO:0000256" key="2">
    <source>
        <dbReference type="SAM" id="SignalP"/>
    </source>
</evidence>
<feature type="signal peptide" evidence="2">
    <location>
        <begin position="1"/>
        <end position="19"/>
    </location>
</feature>
<dbReference type="Proteomes" id="UP000236745">
    <property type="component" value="Unassembled WGS sequence"/>
</dbReference>
<keyword evidence="1" id="KW-1133">Transmembrane helix</keyword>
<dbReference type="Pfam" id="PF04955">
    <property type="entry name" value="HupE_UreJ"/>
    <property type="match status" value="1"/>
</dbReference>
<name>A0A1H5Z665_9GAMM</name>
<dbReference type="PIRSF" id="PIRSF016919">
    <property type="entry name" value="HupE_UreJ"/>
    <property type="match status" value="1"/>
</dbReference>
<feature type="transmembrane region" description="Helical" evidence="1">
    <location>
        <begin position="90"/>
        <end position="123"/>
    </location>
</feature>
<reference evidence="3 4" key="1">
    <citation type="submission" date="2016-10" db="EMBL/GenBank/DDBJ databases">
        <authorList>
            <person name="de Groot N.N."/>
        </authorList>
    </citation>
    <scope>NUCLEOTIDE SEQUENCE [LARGE SCALE GENOMIC DNA]</scope>
    <source>
        <strain evidence="3 4">DSM 22012</strain>
    </source>
</reference>